<dbReference type="PANTHER" id="PTHR37943">
    <property type="entry name" value="PROTEIN VES"/>
    <property type="match status" value="1"/>
</dbReference>
<organism evidence="1 2">
    <name type="scientific">Paraburkholderia terricola</name>
    <dbReference type="NCBI Taxonomy" id="169427"/>
    <lineage>
        <taxon>Bacteria</taxon>
        <taxon>Pseudomonadati</taxon>
        <taxon>Pseudomonadota</taxon>
        <taxon>Betaproteobacteria</taxon>
        <taxon>Burkholderiales</taxon>
        <taxon>Burkholderiaceae</taxon>
        <taxon>Paraburkholderia</taxon>
    </lineage>
</organism>
<dbReference type="EMBL" id="JAVDRP010000017">
    <property type="protein sequence ID" value="MDR6412363.1"/>
    <property type="molecule type" value="Genomic_DNA"/>
</dbReference>
<evidence type="ECO:0000313" key="1">
    <source>
        <dbReference type="EMBL" id="MDR6412363.1"/>
    </source>
</evidence>
<accession>A0ABU1M033</accession>
<protein>
    <submittedName>
        <fullName evidence="1">Environmental stress-induced protein Ves</fullName>
    </submittedName>
</protein>
<dbReference type="InterPro" id="IPR011051">
    <property type="entry name" value="RmlC_Cupin_sf"/>
</dbReference>
<evidence type="ECO:0000313" key="2">
    <source>
        <dbReference type="Proteomes" id="UP001264340"/>
    </source>
</evidence>
<dbReference type="InterPro" id="IPR010282">
    <property type="entry name" value="Uncharacterised_HutD/Ves"/>
</dbReference>
<dbReference type="Proteomes" id="UP001264340">
    <property type="component" value="Unassembled WGS sequence"/>
</dbReference>
<name>A0ABU1M033_9BURK</name>
<reference evidence="1 2" key="1">
    <citation type="submission" date="2023-07" db="EMBL/GenBank/DDBJ databases">
        <title>Sorghum-associated microbial communities from plants grown in Nebraska, USA.</title>
        <authorList>
            <person name="Schachtman D."/>
        </authorList>
    </citation>
    <scope>NUCLEOTIDE SEQUENCE [LARGE SCALE GENOMIC DNA]</scope>
    <source>
        <strain evidence="1 2">DS1316</strain>
    </source>
</reference>
<dbReference type="Gene3D" id="2.60.120.10">
    <property type="entry name" value="Jelly Rolls"/>
    <property type="match status" value="1"/>
</dbReference>
<dbReference type="RefSeq" id="WP_310126301.1">
    <property type="nucleotide sequence ID" value="NZ_JAVDQV010000018.1"/>
</dbReference>
<dbReference type="Pfam" id="PF05962">
    <property type="entry name" value="HutD"/>
    <property type="match status" value="1"/>
</dbReference>
<sequence>MASALFPERKAMYSLQLKAIAEIPSESWRNGGGVTRSLAQSGEQWRVSLAELQNDGAYSRFEGISRVSLVLRGTGVELEDGDRVVMLKPAEAVEYDGAPAWQATLIGGPVTALNVMTAKSGPKARVGVVVSPTSVPPDCVAIIVALDGGCSVSGLAEESCIVEPGHVVVIDDIRTPFTVSPIFKTSTESGCVKLPVLVTITSVGSQSKV</sequence>
<dbReference type="InterPro" id="IPR014710">
    <property type="entry name" value="RmlC-like_jellyroll"/>
</dbReference>
<comment type="caution">
    <text evidence="1">The sequence shown here is derived from an EMBL/GenBank/DDBJ whole genome shotgun (WGS) entry which is preliminary data.</text>
</comment>
<keyword evidence="2" id="KW-1185">Reference proteome</keyword>
<dbReference type="SUPFAM" id="SSF51182">
    <property type="entry name" value="RmlC-like cupins"/>
    <property type="match status" value="1"/>
</dbReference>
<gene>
    <name evidence="1" type="ORF">J2804_005798</name>
</gene>
<dbReference type="PANTHER" id="PTHR37943:SF1">
    <property type="entry name" value="PROTEIN VES"/>
    <property type="match status" value="1"/>
</dbReference>
<proteinExistence type="predicted"/>